<feature type="transmembrane region" description="Helical" evidence="2">
    <location>
        <begin position="116"/>
        <end position="137"/>
    </location>
</feature>
<dbReference type="Proteomes" id="UP000594480">
    <property type="component" value="Chromosome"/>
</dbReference>
<feature type="transmembrane region" description="Helical" evidence="2">
    <location>
        <begin position="184"/>
        <end position="203"/>
    </location>
</feature>
<feature type="transmembrane region" description="Helical" evidence="2">
    <location>
        <begin position="7"/>
        <end position="27"/>
    </location>
</feature>
<evidence type="ECO:0000259" key="3">
    <source>
        <dbReference type="Pfam" id="PF01841"/>
    </source>
</evidence>
<dbReference type="InterPro" id="IPR038765">
    <property type="entry name" value="Papain-like_cys_pep_sf"/>
</dbReference>
<keyword evidence="2" id="KW-0472">Membrane</keyword>
<dbReference type="EMBL" id="CP064760">
    <property type="protein sequence ID" value="QPE03836.1"/>
    <property type="molecule type" value="Genomic_DNA"/>
</dbReference>
<evidence type="ECO:0000256" key="2">
    <source>
        <dbReference type="SAM" id="Phobius"/>
    </source>
</evidence>
<proteinExistence type="predicted"/>
<dbReference type="RefSeq" id="WP_195691927.1">
    <property type="nucleotide sequence ID" value="NZ_CP064760.1"/>
</dbReference>
<keyword evidence="2" id="KW-1133">Transmembrane helix</keyword>
<feature type="compositionally biased region" description="Low complexity" evidence="1">
    <location>
        <begin position="818"/>
        <end position="848"/>
    </location>
</feature>
<feature type="transmembrane region" description="Helical" evidence="2">
    <location>
        <begin position="144"/>
        <end position="164"/>
    </location>
</feature>
<evidence type="ECO:0000313" key="4">
    <source>
        <dbReference type="EMBL" id="QPE03836.1"/>
    </source>
</evidence>
<name>A0A7S8RG46_9MICO</name>
<feature type="region of interest" description="Disordered" evidence="1">
    <location>
        <begin position="804"/>
        <end position="848"/>
    </location>
</feature>
<keyword evidence="2" id="KW-0812">Transmembrane</keyword>
<dbReference type="Pfam" id="PF01841">
    <property type="entry name" value="Transglut_core"/>
    <property type="match status" value="1"/>
</dbReference>
<feature type="transmembrane region" description="Helical" evidence="2">
    <location>
        <begin position="662"/>
        <end position="683"/>
    </location>
</feature>
<evidence type="ECO:0000256" key="1">
    <source>
        <dbReference type="SAM" id="MobiDB-lite"/>
    </source>
</evidence>
<feature type="compositionally biased region" description="Polar residues" evidence="1">
    <location>
        <begin position="765"/>
        <end position="775"/>
    </location>
</feature>
<accession>A0A7S8RG46</accession>
<dbReference type="KEGG" id="msf:IT882_11210"/>
<feature type="region of interest" description="Disordered" evidence="1">
    <location>
        <begin position="698"/>
        <end position="781"/>
    </location>
</feature>
<feature type="domain" description="Transglutaminase-like" evidence="3">
    <location>
        <begin position="514"/>
        <end position="596"/>
    </location>
</feature>
<feature type="transmembrane region" description="Helical" evidence="2">
    <location>
        <begin position="224"/>
        <end position="249"/>
    </location>
</feature>
<feature type="compositionally biased region" description="Basic and acidic residues" evidence="1">
    <location>
        <begin position="609"/>
        <end position="627"/>
    </location>
</feature>
<dbReference type="SUPFAM" id="SSF54001">
    <property type="entry name" value="Cysteine proteinases"/>
    <property type="match status" value="1"/>
</dbReference>
<evidence type="ECO:0000313" key="5">
    <source>
        <dbReference type="Proteomes" id="UP000594480"/>
    </source>
</evidence>
<feature type="transmembrane region" description="Helical" evidence="2">
    <location>
        <begin position="33"/>
        <end position="55"/>
    </location>
</feature>
<organism evidence="4 5">
    <name type="scientific">Microbacterium schleiferi</name>
    <dbReference type="NCBI Taxonomy" id="69362"/>
    <lineage>
        <taxon>Bacteria</taxon>
        <taxon>Bacillati</taxon>
        <taxon>Actinomycetota</taxon>
        <taxon>Actinomycetes</taxon>
        <taxon>Micrococcales</taxon>
        <taxon>Microbacteriaceae</taxon>
        <taxon>Microbacterium</taxon>
    </lineage>
</organism>
<keyword evidence="5" id="KW-1185">Reference proteome</keyword>
<reference evidence="4 5" key="1">
    <citation type="submission" date="2020-11" db="EMBL/GenBank/DDBJ databases">
        <title>Amino acid is mineralized and recycled by bacteria in oceanic microbiome.</title>
        <authorList>
            <person name="Zheng L.Y."/>
        </authorList>
    </citation>
    <scope>NUCLEOTIDE SEQUENCE [LARGE SCALE GENOMIC DNA]</scope>
    <source>
        <strain evidence="4 5">A32-1</strain>
    </source>
</reference>
<feature type="transmembrane region" description="Helical" evidence="2">
    <location>
        <begin position="62"/>
        <end position="82"/>
    </location>
</feature>
<sequence length="848" mass="88461">MRPVMILGTAAFMVVAAVIGAIGMWPIYEDPWFVVMAAAAIALSVGVGTVSLVRAWAWWRTAIAFAAVFVVAGVPLAVPAVLTDPSQLPAALIGVISAPVTGPNNLLTLELPLGTYQATLAPAFLVLVAAPGTALTVGASRSRWWGIAAPVSLAPAVFAIVFGATTATPSILAALPIAGLREALIGIAACLTTLLWMLWRSVTVRRLALREAGGIRQRSAPRAAIGRAGIGAAMLAVAVIAAVSVTPMLTALHPRTVPRTATEPVIRLALETSPLSTYRAMFGDDLADEVLFEITTAGVDRVRLATLSVYDGQMARVTDPGAGTSDSSTAYTRLPSARLPGAGDGVRADVVIGEDAGIWVPTVGAVSAIAFDGPDRAALADGFFYDAPAGSGIEISPVYGAGTAYTLLATTPPAMDLSAATPPRSAPTVDEAVVPASLTQWIRLQDAGGAGAGLDDLIDRLRNRGYLSHALETPAPDAAWVADLGDYTFAPSRAGHSTDRIDALFTALVDRQTQFPDATDAELVAAAGDDEQFAVAAALIADQLGFPSRIVVGARLQAVDGSAEGIPPCDDGFCRGRNITAWVEVQDVSGTWIPVDVTPQHEIPMDAVVDERRDPENATDVESERAEVVQPPDADPADADPRSSDDEETAADLSGLILAARIVGSILLILGILLGPLALIVAAKAWRRRRRRHAPVPADRISGAGTSGWTRPSITAHRCPRPTRAPSSSRRPARLRMLAGSRPWPTTRVSPTRRRAMTRQPRSGVWSTASASGSSEPVRGAISCGRRSRCAPCGAVAASAAAARVRGARSGYDRRLCPRQSPSSSTRRSCPSAPPGTRSRAPSRTTRS</sequence>
<feature type="region of interest" description="Disordered" evidence="1">
    <location>
        <begin position="603"/>
        <end position="648"/>
    </location>
</feature>
<dbReference type="InterPro" id="IPR002931">
    <property type="entry name" value="Transglutaminase-like"/>
</dbReference>
<gene>
    <name evidence="4" type="ORF">IT882_11210</name>
</gene>
<protein>
    <submittedName>
        <fullName evidence="4">Transglutaminase domain-containing protein</fullName>
    </submittedName>
</protein>
<dbReference type="AlphaFoldDB" id="A0A7S8RG46"/>